<proteinExistence type="predicted"/>
<reference evidence="2" key="1">
    <citation type="submission" date="2014-05" db="EMBL/GenBank/DDBJ databases">
        <title>The transcriptome of the halophilic microalga Tetraselmis sp. GSL018 isolated from the Great Salt Lake, Utah.</title>
        <authorList>
            <person name="Jinkerson R.E."/>
            <person name="D'Adamo S."/>
            <person name="Posewitz M.C."/>
        </authorList>
    </citation>
    <scope>NUCLEOTIDE SEQUENCE</scope>
    <source>
        <strain evidence="2">GSL018</strain>
    </source>
</reference>
<feature type="compositionally biased region" description="Pro residues" evidence="1">
    <location>
        <begin position="63"/>
        <end position="73"/>
    </location>
</feature>
<feature type="compositionally biased region" description="Low complexity" evidence="1">
    <location>
        <begin position="15"/>
        <end position="24"/>
    </location>
</feature>
<gene>
    <name evidence="2" type="ORF">TSPGSL018_12925</name>
</gene>
<evidence type="ECO:0000313" key="2">
    <source>
        <dbReference type="EMBL" id="JAC79361.1"/>
    </source>
</evidence>
<feature type="compositionally biased region" description="Low complexity" evidence="1">
    <location>
        <begin position="92"/>
        <end position="103"/>
    </location>
</feature>
<accession>A0A061S9B0</accession>
<dbReference type="EMBL" id="GBEZ01006005">
    <property type="protein sequence ID" value="JAC79361.1"/>
    <property type="molecule type" value="Transcribed_RNA"/>
</dbReference>
<name>A0A061S9B0_9CHLO</name>
<feature type="region of interest" description="Disordered" evidence="1">
    <location>
        <begin position="1"/>
        <end position="127"/>
    </location>
</feature>
<feature type="non-terminal residue" evidence="2">
    <location>
        <position position="127"/>
    </location>
</feature>
<protein>
    <submittedName>
        <fullName evidence="2">Uncharacterized protein</fullName>
    </submittedName>
</protein>
<organism evidence="2">
    <name type="scientific">Tetraselmis sp. GSL018</name>
    <dbReference type="NCBI Taxonomy" id="582737"/>
    <lineage>
        <taxon>Eukaryota</taxon>
        <taxon>Viridiplantae</taxon>
        <taxon>Chlorophyta</taxon>
        <taxon>core chlorophytes</taxon>
        <taxon>Chlorodendrophyceae</taxon>
        <taxon>Chlorodendrales</taxon>
        <taxon>Chlorodendraceae</taxon>
        <taxon>Tetraselmis</taxon>
    </lineage>
</organism>
<dbReference type="AlphaFoldDB" id="A0A061S9B0"/>
<evidence type="ECO:0000256" key="1">
    <source>
        <dbReference type="SAM" id="MobiDB-lite"/>
    </source>
</evidence>
<sequence>RARGRLQRRGGGPGAPRRGQVAAAREGHLGHPQRAPHPVPLQPAPQAHASGPMGAPLQVSSGLPPPLPGPPCVPHHSPAILPSPPGAHCHVSSAGSPRASRSPTSRRRPMCGAGRPQPAEPERKVAP</sequence>
<feature type="non-terminal residue" evidence="2">
    <location>
        <position position="1"/>
    </location>
</feature>